<evidence type="ECO:0000313" key="3">
    <source>
        <dbReference type="EMBL" id="KAF2124695.1"/>
    </source>
</evidence>
<dbReference type="OrthoDB" id="329272at2759"/>
<dbReference type="UniPathway" id="UPA00113">
    <property type="reaction ID" value="UER00529"/>
</dbReference>
<proteinExistence type="predicted"/>
<dbReference type="GeneID" id="54404815"/>
<feature type="domain" description="N-acetyltransferase" evidence="2">
    <location>
        <begin position="64"/>
        <end position="287"/>
    </location>
</feature>
<dbReference type="SUPFAM" id="SSF55729">
    <property type="entry name" value="Acyl-CoA N-acyltransferases (Nat)"/>
    <property type="match status" value="1"/>
</dbReference>
<dbReference type="RefSeq" id="XP_033519088.1">
    <property type="nucleotide sequence ID" value="XM_033664383.1"/>
</dbReference>
<dbReference type="EMBL" id="ML977518">
    <property type="protein sequence ID" value="KAF2124695.1"/>
    <property type="molecule type" value="Genomic_DNA"/>
</dbReference>
<evidence type="ECO:0000256" key="1">
    <source>
        <dbReference type="SAM" id="MobiDB-lite"/>
    </source>
</evidence>
<gene>
    <name evidence="3" type="ORF">P153DRAFT_301453</name>
</gene>
<sequence length="293" mass="32967">MTNTSYEVAAVHENDGTRFTSILPPPMGLLDGYDNRLPCSKQKIDVPEVFRHAMAVREEVYGQQGIPLEAEFDEDDARSWHWVVYASVSTPKGSPTESSRKAHASAPKDPVEQAVARRPSASRTPVGTIRLIPPPHGASKYRRDSTLDDMHTDKDPPSDSGNSKHPNEPYVKLGRLAVLKEYRAMGLGKLLINAALDYATQHPDNIYLPPTTTIVELATLHGHNTELQYLMWQGLIMIHAQAGLQHMWEKMDFHEQLKNAQGEVEMEAEPHWMEEGIKHVGMWKRLNIVNARL</sequence>
<dbReference type="PROSITE" id="PS51186">
    <property type="entry name" value="GNAT"/>
    <property type="match status" value="1"/>
</dbReference>
<keyword evidence="4" id="KW-1185">Reference proteome</keyword>
<accession>A0A6A6A0B5</accession>
<dbReference type="Proteomes" id="UP000799771">
    <property type="component" value="Unassembled WGS sequence"/>
</dbReference>
<reference evidence="3" key="1">
    <citation type="journal article" date="2020" name="Stud. Mycol.">
        <title>101 Dothideomycetes genomes: a test case for predicting lifestyles and emergence of pathogens.</title>
        <authorList>
            <person name="Haridas S."/>
            <person name="Albert R."/>
            <person name="Binder M."/>
            <person name="Bloem J."/>
            <person name="Labutti K."/>
            <person name="Salamov A."/>
            <person name="Andreopoulos B."/>
            <person name="Baker S."/>
            <person name="Barry K."/>
            <person name="Bills G."/>
            <person name="Bluhm B."/>
            <person name="Cannon C."/>
            <person name="Castanera R."/>
            <person name="Culley D."/>
            <person name="Daum C."/>
            <person name="Ezra D."/>
            <person name="Gonzalez J."/>
            <person name="Henrissat B."/>
            <person name="Kuo A."/>
            <person name="Liang C."/>
            <person name="Lipzen A."/>
            <person name="Lutzoni F."/>
            <person name="Magnuson J."/>
            <person name="Mondo S."/>
            <person name="Nolan M."/>
            <person name="Ohm R."/>
            <person name="Pangilinan J."/>
            <person name="Park H.-J."/>
            <person name="Ramirez L."/>
            <person name="Alfaro M."/>
            <person name="Sun H."/>
            <person name="Tritt A."/>
            <person name="Yoshinaga Y."/>
            <person name="Zwiers L.-H."/>
            <person name="Turgeon B."/>
            <person name="Goodwin S."/>
            <person name="Spatafora J."/>
            <person name="Crous P."/>
            <person name="Grigoriev I."/>
        </authorList>
    </citation>
    <scope>NUCLEOTIDE SEQUENCE</scope>
    <source>
        <strain evidence="3">CBS 119687</strain>
    </source>
</reference>
<dbReference type="GO" id="GO:0006048">
    <property type="term" value="P:UDP-N-acetylglucosamine biosynthetic process"/>
    <property type="evidence" value="ECO:0007669"/>
    <property type="project" value="UniProtKB-UniPathway"/>
</dbReference>
<dbReference type="InterPro" id="IPR016181">
    <property type="entry name" value="Acyl_CoA_acyltransferase"/>
</dbReference>
<evidence type="ECO:0000313" key="4">
    <source>
        <dbReference type="Proteomes" id="UP000799771"/>
    </source>
</evidence>
<dbReference type="AlphaFoldDB" id="A0A6A6A0B5"/>
<dbReference type="CDD" id="cd04301">
    <property type="entry name" value="NAT_SF"/>
    <property type="match status" value="1"/>
</dbReference>
<dbReference type="GO" id="GO:0016747">
    <property type="term" value="F:acyltransferase activity, transferring groups other than amino-acyl groups"/>
    <property type="evidence" value="ECO:0007669"/>
    <property type="project" value="InterPro"/>
</dbReference>
<feature type="compositionally biased region" description="Basic and acidic residues" evidence="1">
    <location>
        <begin position="141"/>
        <end position="157"/>
    </location>
</feature>
<dbReference type="Gene3D" id="3.40.630.30">
    <property type="match status" value="1"/>
</dbReference>
<name>A0A6A6A0B5_9PLEO</name>
<protein>
    <recommendedName>
        <fullName evidence="2">N-acetyltransferase domain-containing protein</fullName>
    </recommendedName>
</protein>
<evidence type="ECO:0000259" key="2">
    <source>
        <dbReference type="PROSITE" id="PS51186"/>
    </source>
</evidence>
<dbReference type="Pfam" id="PF00583">
    <property type="entry name" value="Acetyltransf_1"/>
    <property type="match status" value="1"/>
</dbReference>
<organism evidence="3 4">
    <name type="scientific">Dothidotthia symphoricarpi CBS 119687</name>
    <dbReference type="NCBI Taxonomy" id="1392245"/>
    <lineage>
        <taxon>Eukaryota</taxon>
        <taxon>Fungi</taxon>
        <taxon>Dikarya</taxon>
        <taxon>Ascomycota</taxon>
        <taxon>Pezizomycotina</taxon>
        <taxon>Dothideomycetes</taxon>
        <taxon>Pleosporomycetidae</taxon>
        <taxon>Pleosporales</taxon>
        <taxon>Dothidotthiaceae</taxon>
        <taxon>Dothidotthia</taxon>
    </lineage>
</organism>
<feature type="region of interest" description="Disordered" evidence="1">
    <location>
        <begin position="90"/>
        <end position="169"/>
    </location>
</feature>
<dbReference type="InterPro" id="IPR000182">
    <property type="entry name" value="GNAT_dom"/>
</dbReference>